<reference evidence="2" key="1">
    <citation type="journal article" date="2013" name="Nat. Genet.">
        <title>The draft genomes of soft-shell turtle and green sea turtle yield insights into the development and evolution of the turtle-specific body plan.</title>
        <authorList>
            <person name="Wang Z."/>
            <person name="Pascual-Anaya J."/>
            <person name="Zadissa A."/>
            <person name="Li W."/>
            <person name="Niimura Y."/>
            <person name="Huang Z."/>
            <person name="Li C."/>
            <person name="White S."/>
            <person name="Xiong Z."/>
            <person name="Fang D."/>
            <person name="Wang B."/>
            <person name="Ming Y."/>
            <person name="Chen Y."/>
            <person name="Zheng Y."/>
            <person name="Kuraku S."/>
            <person name="Pignatelli M."/>
            <person name="Herrero J."/>
            <person name="Beal K."/>
            <person name="Nozawa M."/>
            <person name="Li Q."/>
            <person name="Wang J."/>
            <person name="Zhang H."/>
            <person name="Yu L."/>
            <person name="Shigenobu S."/>
            <person name="Wang J."/>
            <person name="Liu J."/>
            <person name="Flicek P."/>
            <person name="Searle S."/>
            <person name="Wang J."/>
            <person name="Kuratani S."/>
            <person name="Yin Y."/>
            <person name="Aken B."/>
            <person name="Zhang G."/>
            <person name="Irie N."/>
        </authorList>
    </citation>
    <scope>NUCLEOTIDE SEQUENCE [LARGE SCALE GENOMIC DNA]</scope>
</reference>
<evidence type="ECO:0000313" key="1">
    <source>
        <dbReference type="EMBL" id="EMP27480.1"/>
    </source>
</evidence>
<proteinExistence type="predicted"/>
<accession>M7AWQ5</accession>
<sequence>MESMEERWHVNKTSGDWRNYSSRVHEQLDTCRGTQKMCSAVVYLKTGLEFSYSYSTFIFVSVSSRIDVIMEMQEDVIIFLIAPEERKGHVSLIDVWDYLADKVYSAGKSMLIQINSPGLSPVPPFVSIQVLQPNHGLDLTIHQPRKRVKEGYENEGVGSLPYRS</sequence>
<dbReference type="AlphaFoldDB" id="M7AWQ5"/>
<keyword evidence="2" id="KW-1185">Reference proteome</keyword>
<evidence type="ECO:0000313" key="2">
    <source>
        <dbReference type="Proteomes" id="UP000031443"/>
    </source>
</evidence>
<dbReference type="Proteomes" id="UP000031443">
    <property type="component" value="Unassembled WGS sequence"/>
</dbReference>
<protein>
    <submittedName>
        <fullName evidence="1">Uncharacterized protein</fullName>
    </submittedName>
</protein>
<dbReference type="EMBL" id="KB569780">
    <property type="protein sequence ID" value="EMP27480.1"/>
    <property type="molecule type" value="Genomic_DNA"/>
</dbReference>
<gene>
    <name evidence="1" type="ORF">UY3_15440</name>
</gene>
<name>M7AWQ5_CHEMY</name>
<organism evidence="1 2">
    <name type="scientific">Chelonia mydas</name>
    <name type="common">Green sea-turtle</name>
    <name type="synonym">Chelonia agassizi</name>
    <dbReference type="NCBI Taxonomy" id="8469"/>
    <lineage>
        <taxon>Eukaryota</taxon>
        <taxon>Metazoa</taxon>
        <taxon>Chordata</taxon>
        <taxon>Craniata</taxon>
        <taxon>Vertebrata</taxon>
        <taxon>Euteleostomi</taxon>
        <taxon>Archelosauria</taxon>
        <taxon>Testudinata</taxon>
        <taxon>Testudines</taxon>
        <taxon>Cryptodira</taxon>
        <taxon>Durocryptodira</taxon>
        <taxon>Americhelydia</taxon>
        <taxon>Chelonioidea</taxon>
        <taxon>Cheloniidae</taxon>
        <taxon>Chelonia</taxon>
    </lineage>
</organism>